<keyword evidence="2" id="KW-1185">Reference proteome</keyword>
<gene>
    <name evidence="1" type="ORF">SAMN04489760_1166</name>
</gene>
<dbReference type="EMBL" id="FOBS01000016">
    <property type="protein sequence ID" value="SEM44541.1"/>
    <property type="molecule type" value="Genomic_DNA"/>
</dbReference>
<accession>A0A1H7YF61</accession>
<organism evidence="1 2">
    <name type="scientific">Syntrophus gentianae</name>
    <dbReference type="NCBI Taxonomy" id="43775"/>
    <lineage>
        <taxon>Bacteria</taxon>
        <taxon>Pseudomonadati</taxon>
        <taxon>Thermodesulfobacteriota</taxon>
        <taxon>Syntrophia</taxon>
        <taxon>Syntrophales</taxon>
        <taxon>Syntrophaceae</taxon>
        <taxon>Syntrophus</taxon>
    </lineage>
</organism>
<evidence type="ECO:0000313" key="2">
    <source>
        <dbReference type="Proteomes" id="UP000198744"/>
    </source>
</evidence>
<reference evidence="1 2" key="1">
    <citation type="submission" date="2016-10" db="EMBL/GenBank/DDBJ databases">
        <authorList>
            <person name="de Groot N.N."/>
        </authorList>
    </citation>
    <scope>NUCLEOTIDE SEQUENCE [LARGE SCALE GENOMIC DNA]</scope>
    <source>
        <strain evidence="1 2">DSM 8423</strain>
    </source>
</reference>
<dbReference type="Proteomes" id="UP000198744">
    <property type="component" value="Unassembled WGS sequence"/>
</dbReference>
<dbReference type="RefSeq" id="WP_093883760.1">
    <property type="nucleotide sequence ID" value="NZ_FOBS01000016.1"/>
</dbReference>
<name>A0A1H7YF61_9BACT</name>
<protein>
    <submittedName>
        <fullName evidence="1">Uncharacterized protein</fullName>
    </submittedName>
</protein>
<proteinExistence type="predicted"/>
<dbReference type="OrthoDB" id="9867089at2"/>
<sequence>MTTENGTKRLERLLEFLKAHPVPREVQAYRRARIAGIIQRQWKKEELADEQKRLSVGLCQEIKDFERKTGLKVKGLRLKRNKQGIESVAVNVEMPDQPGAKEV</sequence>
<dbReference type="AlphaFoldDB" id="A0A1H7YF61"/>
<evidence type="ECO:0000313" key="1">
    <source>
        <dbReference type="EMBL" id="SEM44541.1"/>
    </source>
</evidence>